<organism evidence="3 4">
    <name type="scientific">Miscanthus lutarioriparius</name>
    <dbReference type="NCBI Taxonomy" id="422564"/>
    <lineage>
        <taxon>Eukaryota</taxon>
        <taxon>Viridiplantae</taxon>
        <taxon>Streptophyta</taxon>
        <taxon>Embryophyta</taxon>
        <taxon>Tracheophyta</taxon>
        <taxon>Spermatophyta</taxon>
        <taxon>Magnoliopsida</taxon>
        <taxon>Liliopsida</taxon>
        <taxon>Poales</taxon>
        <taxon>Poaceae</taxon>
        <taxon>PACMAD clade</taxon>
        <taxon>Panicoideae</taxon>
        <taxon>Andropogonodae</taxon>
        <taxon>Andropogoneae</taxon>
        <taxon>Saccharinae</taxon>
        <taxon>Miscanthus</taxon>
    </lineage>
</organism>
<protein>
    <recommendedName>
        <fullName evidence="2">DUF6598 domain-containing protein</fullName>
    </recommendedName>
</protein>
<dbReference type="AlphaFoldDB" id="A0A811Q794"/>
<dbReference type="PANTHER" id="PTHR33065:SF167">
    <property type="entry name" value="DUF6598 DOMAIN-CONTAINING PROTEIN"/>
    <property type="match status" value="1"/>
</dbReference>
<feature type="compositionally biased region" description="Polar residues" evidence="1">
    <location>
        <begin position="43"/>
        <end position="53"/>
    </location>
</feature>
<proteinExistence type="predicted"/>
<sequence length="468" mass="52231">MHRLIPTSRSLLSMASAPPRWWRLPLMAASNPPVRRVSRFCHGSQNKASSSSGVRGEEKSGKPDNRQLIPSARDIMENVENSDTAKEFIARHGSVKCICSTGRSSRVDIIYGDEEARRTTTDVTDGEQETWETWGEFGEVLLEADADKRAANVLQAAAAHQSSVDRVVPLNRLPDSSHRDGSVYRDTWEWKKDYRIADRSETRLEAMMLSNPTDCDMDNGICLRHYPRHMLQIFSLKLAKIPVGAGKVELYGYIAARDELEPFLNYVVNISRDDPFTVEQGSLINMAPKRGISLDYGTLIEYDMKIKTGEQEKDDLQLIDGVSVIGLMGTVDRSVFTNRIIGDYGAIDISASRLDRAVEVTVEVTASEVQDIFRLCLGCFISGLDEEIRLFDGTIGEPRGLKRYVVAVVMGTQMELKFKVGAESSGYSEHCCSFTAHQHGHADQLIKTDFASFLVKVTRSVLPNEKNL</sequence>
<evidence type="ECO:0000259" key="2">
    <source>
        <dbReference type="Pfam" id="PF20241"/>
    </source>
</evidence>
<feature type="compositionally biased region" description="Basic and acidic residues" evidence="1">
    <location>
        <begin position="55"/>
        <end position="65"/>
    </location>
</feature>
<dbReference type="OrthoDB" id="673623at2759"/>
<dbReference type="PANTHER" id="PTHR33065">
    <property type="entry name" value="OS07G0486400 PROTEIN"/>
    <property type="match status" value="1"/>
</dbReference>
<accession>A0A811Q794</accession>
<dbReference type="Proteomes" id="UP000604825">
    <property type="component" value="Unassembled WGS sequence"/>
</dbReference>
<reference evidence="3" key="1">
    <citation type="submission" date="2020-10" db="EMBL/GenBank/DDBJ databases">
        <authorList>
            <person name="Han B."/>
            <person name="Lu T."/>
            <person name="Zhao Q."/>
            <person name="Huang X."/>
            <person name="Zhao Y."/>
        </authorList>
    </citation>
    <scope>NUCLEOTIDE SEQUENCE</scope>
</reference>
<dbReference type="EMBL" id="CAJGYO010000008">
    <property type="protein sequence ID" value="CAD6251864.1"/>
    <property type="molecule type" value="Genomic_DNA"/>
</dbReference>
<feature type="domain" description="DUF6598" evidence="2">
    <location>
        <begin position="230"/>
        <end position="457"/>
    </location>
</feature>
<feature type="region of interest" description="Disordered" evidence="1">
    <location>
        <begin position="43"/>
        <end position="67"/>
    </location>
</feature>
<keyword evidence="4" id="KW-1185">Reference proteome</keyword>
<evidence type="ECO:0000313" key="3">
    <source>
        <dbReference type="EMBL" id="CAD6251864.1"/>
    </source>
</evidence>
<gene>
    <name evidence="3" type="ORF">NCGR_LOCUS35598</name>
</gene>
<dbReference type="InterPro" id="IPR046533">
    <property type="entry name" value="DUF6598"/>
</dbReference>
<name>A0A811Q794_9POAL</name>
<evidence type="ECO:0000256" key="1">
    <source>
        <dbReference type="SAM" id="MobiDB-lite"/>
    </source>
</evidence>
<dbReference type="Pfam" id="PF20241">
    <property type="entry name" value="DUF6598"/>
    <property type="match status" value="1"/>
</dbReference>
<evidence type="ECO:0000313" key="4">
    <source>
        <dbReference type="Proteomes" id="UP000604825"/>
    </source>
</evidence>
<comment type="caution">
    <text evidence="3">The sequence shown here is derived from an EMBL/GenBank/DDBJ whole genome shotgun (WGS) entry which is preliminary data.</text>
</comment>